<proteinExistence type="inferred from homology"/>
<comment type="similarity">
    <text evidence="3 9">Belongs to the snRNP core protein family.</text>
</comment>
<keyword evidence="8 9" id="KW-0687">Ribonucleoprotein</keyword>
<dbReference type="Gene3D" id="2.30.30.100">
    <property type="match status" value="1"/>
</dbReference>
<dbReference type="GO" id="GO:0005685">
    <property type="term" value="C:U1 snRNP"/>
    <property type="evidence" value="ECO:0007669"/>
    <property type="project" value="UniProtKB-ARBA"/>
</dbReference>
<evidence type="ECO:0000256" key="6">
    <source>
        <dbReference type="ARBA" id="ARBA00023187"/>
    </source>
</evidence>
<organism evidence="11">
    <name type="scientific">Psilocybe cubensis</name>
    <name type="common">Psychedelic mushroom</name>
    <name type="synonym">Stropharia cubensis</name>
    <dbReference type="NCBI Taxonomy" id="181762"/>
    <lineage>
        <taxon>Eukaryota</taxon>
        <taxon>Fungi</taxon>
        <taxon>Dikarya</taxon>
        <taxon>Basidiomycota</taxon>
        <taxon>Agaricomycotina</taxon>
        <taxon>Agaricomycetes</taxon>
        <taxon>Agaricomycetidae</taxon>
        <taxon>Agaricales</taxon>
        <taxon>Agaricineae</taxon>
        <taxon>Strophariaceae</taxon>
        <taxon>Psilocybe</taxon>
    </lineage>
</organism>
<evidence type="ECO:0000256" key="9">
    <source>
        <dbReference type="RuleBase" id="RU365050"/>
    </source>
</evidence>
<gene>
    <name evidence="11" type="ORF">JR316_002354</name>
</gene>
<dbReference type="PANTHER" id="PTHR23338">
    <property type="entry name" value="SMALL NUCLEAR RIBONUCLEOPROTEIN SM"/>
    <property type="match status" value="1"/>
</dbReference>
<dbReference type="InterPro" id="IPR010920">
    <property type="entry name" value="LSM_dom_sf"/>
</dbReference>
<evidence type="ECO:0000256" key="8">
    <source>
        <dbReference type="ARBA" id="ARBA00023274"/>
    </source>
</evidence>
<keyword evidence="4" id="KW-0963">Cytoplasm</keyword>
<dbReference type="InterPro" id="IPR001163">
    <property type="entry name" value="Sm_dom_euk/arc"/>
</dbReference>
<dbReference type="GO" id="GO:0003723">
    <property type="term" value="F:RNA binding"/>
    <property type="evidence" value="ECO:0007669"/>
    <property type="project" value="InterPro"/>
</dbReference>
<evidence type="ECO:0000256" key="2">
    <source>
        <dbReference type="ARBA" id="ARBA00004514"/>
    </source>
</evidence>
<dbReference type="EMBL" id="JAFIQS010000002">
    <property type="protein sequence ID" value="KAG5172851.1"/>
    <property type="molecule type" value="Genomic_DNA"/>
</dbReference>
<dbReference type="Pfam" id="PF01423">
    <property type="entry name" value="LSM"/>
    <property type="match status" value="1"/>
</dbReference>
<reference evidence="11" key="1">
    <citation type="submission" date="2021-02" db="EMBL/GenBank/DDBJ databases">
        <title>Psilocybe cubensis genome.</title>
        <authorList>
            <person name="Mckernan K.J."/>
            <person name="Crawford S."/>
            <person name="Trippe A."/>
            <person name="Kane L.T."/>
            <person name="Mclaughlin S."/>
        </authorList>
    </citation>
    <scope>NUCLEOTIDE SEQUENCE [LARGE SCALE GENOMIC DNA]</scope>
    <source>
        <strain evidence="11">MGC-MH-2018</strain>
    </source>
</reference>
<dbReference type="PROSITE" id="PS52002">
    <property type="entry name" value="SM"/>
    <property type="match status" value="1"/>
</dbReference>
<dbReference type="SUPFAM" id="SSF50182">
    <property type="entry name" value="Sm-like ribonucleoproteins"/>
    <property type="match status" value="1"/>
</dbReference>
<evidence type="ECO:0000256" key="1">
    <source>
        <dbReference type="ARBA" id="ARBA00004123"/>
    </source>
</evidence>
<evidence type="ECO:0000313" key="11">
    <source>
        <dbReference type="EMBL" id="KAG5172851.1"/>
    </source>
</evidence>
<dbReference type="InterPro" id="IPR034099">
    <property type="entry name" value="SmD3"/>
</dbReference>
<evidence type="ECO:0000256" key="7">
    <source>
        <dbReference type="ARBA" id="ARBA00023242"/>
    </source>
</evidence>
<protein>
    <recommendedName>
        <fullName evidence="9">Small nuclear ribonucleoprotein Sm D3</fullName>
        <shortName evidence="9">Sm-D3</shortName>
    </recommendedName>
    <alternativeName>
        <fullName evidence="9">snRNP core protein D3</fullName>
    </alternativeName>
</protein>
<accession>A0A8H8CPC7</accession>
<evidence type="ECO:0000259" key="10">
    <source>
        <dbReference type="PROSITE" id="PS52002"/>
    </source>
</evidence>
<dbReference type="GO" id="GO:0005829">
    <property type="term" value="C:cytosol"/>
    <property type="evidence" value="ECO:0007669"/>
    <property type="project" value="UniProtKB-SubCell"/>
</dbReference>
<dbReference type="InterPro" id="IPR047575">
    <property type="entry name" value="Sm"/>
</dbReference>
<keyword evidence="6 9" id="KW-0508">mRNA splicing</keyword>
<keyword evidence="7 9" id="KW-0539">Nucleus</keyword>
<dbReference type="SMART" id="SM00651">
    <property type="entry name" value="Sm"/>
    <property type="match status" value="1"/>
</dbReference>
<dbReference type="FunFam" id="2.30.30.100:FF:000002">
    <property type="entry name" value="Small nuclear ribonucleoprotein Sm D3"/>
    <property type="match status" value="1"/>
</dbReference>
<sequence length="150" mass="17141">MANAGLGVPIKLLHESLGHIITVELKTGQLYRGKLAEAEDNLNISLKDITVTGRDGRVSQLDQVYIRGSMIRFFIVPDMLQNAPMQVSISRFQWDYKLIAPTPLFFSQVQTSWTKCYERTGYRYGERTCDYHERSVIIMASAMCPTQFKN</sequence>
<dbReference type="GO" id="GO:0000387">
    <property type="term" value="P:spliceosomal snRNP assembly"/>
    <property type="evidence" value="ECO:0007669"/>
    <property type="project" value="UniProtKB-UniRule"/>
</dbReference>
<comment type="caution">
    <text evidence="11">The sequence shown here is derived from an EMBL/GenBank/DDBJ whole genome shotgun (WGS) entry which is preliminary data.</text>
</comment>
<evidence type="ECO:0000256" key="3">
    <source>
        <dbReference type="ARBA" id="ARBA00008146"/>
    </source>
</evidence>
<keyword evidence="5 9" id="KW-0507">mRNA processing</keyword>
<dbReference type="AlphaFoldDB" id="A0A8H8CPC7"/>
<evidence type="ECO:0000256" key="4">
    <source>
        <dbReference type="ARBA" id="ARBA00022490"/>
    </source>
</evidence>
<name>A0A8H8CPC7_PSICU</name>
<evidence type="ECO:0000256" key="5">
    <source>
        <dbReference type="ARBA" id="ARBA00022664"/>
    </source>
</evidence>
<dbReference type="InterPro" id="IPR027141">
    <property type="entry name" value="LSm4/Sm_D1/D3"/>
</dbReference>
<feature type="domain" description="Sm" evidence="10">
    <location>
        <begin position="8"/>
        <end position="80"/>
    </location>
</feature>
<dbReference type="GO" id="GO:0005681">
    <property type="term" value="C:spliceosomal complex"/>
    <property type="evidence" value="ECO:0007669"/>
    <property type="project" value="InterPro"/>
</dbReference>
<dbReference type="CDD" id="cd01721">
    <property type="entry name" value="Sm_D3"/>
    <property type="match status" value="1"/>
</dbReference>
<comment type="subcellular location">
    <subcellularLocation>
        <location evidence="2">Cytoplasm</location>
        <location evidence="2">Cytosol</location>
    </subcellularLocation>
    <subcellularLocation>
        <location evidence="1 9">Nucleus</location>
    </subcellularLocation>
</comment>